<dbReference type="Pfam" id="PF19423">
    <property type="entry name" value="E3_UBR4_N"/>
    <property type="match status" value="1"/>
</dbReference>
<feature type="region of interest" description="Disordered" evidence="1">
    <location>
        <begin position="218"/>
        <end position="239"/>
    </location>
</feature>
<feature type="region of interest" description="Disordered" evidence="1">
    <location>
        <begin position="168"/>
        <end position="189"/>
    </location>
</feature>
<evidence type="ECO:0000259" key="2">
    <source>
        <dbReference type="Pfam" id="PF19423"/>
    </source>
</evidence>
<gene>
    <name evidence="3" type="ORF">DIATSA_LOCUS1419</name>
</gene>
<dbReference type="InterPro" id="IPR045189">
    <property type="entry name" value="UBR4-like"/>
</dbReference>
<feature type="region of interest" description="Disordered" evidence="1">
    <location>
        <begin position="577"/>
        <end position="600"/>
    </location>
</feature>
<dbReference type="InterPro" id="IPR045841">
    <property type="entry name" value="E3_UBR4_N"/>
</dbReference>
<feature type="domain" description="E3 ubiquitin-protein ligase UBR4 N-terminal" evidence="2">
    <location>
        <begin position="52"/>
        <end position="1120"/>
    </location>
</feature>
<feature type="compositionally biased region" description="Low complexity" evidence="1">
    <location>
        <begin position="582"/>
        <end position="594"/>
    </location>
</feature>
<evidence type="ECO:0000313" key="3">
    <source>
        <dbReference type="EMBL" id="CAG9783229.1"/>
    </source>
</evidence>
<dbReference type="PANTHER" id="PTHR21725">
    <property type="entry name" value="E3 UBIQUITIN-PROTEIN LIGASE UBR4"/>
    <property type="match status" value="1"/>
</dbReference>
<organism evidence="3 4">
    <name type="scientific">Diatraea saccharalis</name>
    <name type="common">sugarcane borer</name>
    <dbReference type="NCBI Taxonomy" id="40085"/>
    <lineage>
        <taxon>Eukaryota</taxon>
        <taxon>Metazoa</taxon>
        <taxon>Ecdysozoa</taxon>
        <taxon>Arthropoda</taxon>
        <taxon>Hexapoda</taxon>
        <taxon>Insecta</taxon>
        <taxon>Pterygota</taxon>
        <taxon>Neoptera</taxon>
        <taxon>Endopterygota</taxon>
        <taxon>Lepidoptera</taxon>
        <taxon>Glossata</taxon>
        <taxon>Ditrysia</taxon>
        <taxon>Pyraloidea</taxon>
        <taxon>Crambidae</taxon>
        <taxon>Crambinae</taxon>
        <taxon>Diatraea</taxon>
    </lineage>
</organism>
<sequence>MAASGGNIEWSTTVKPILTALYGPFFDKNDAVEIIQAIIKSENDFETHEDIYDLFYTCFACLSAHFISINASNLPNEQLGMVRDAFGVIIKQILKKLSEAGLSCEDSSTAAPNVSVKQLLLPLVGICGIEGGVYPQSDLVILTSLLKNAKLPAHVNVTDSATTNKTPVIATPITSTSTEKQPPSNAQRRSDALLEQLTTPLRNPVASVTSQAQLPTAVLSPGSKDSLESAKDGNTAQQSSVDMKKWVHTTCASLLMELRAGSTILKVCSSLPCLQRYLNRWHSAKETVMAPQFNSDASLLHFLVNEVHVCRLALSLPCLEPFTPDRISTLSDISTAWLLCATAQASLHPKDEESEQQTATLVESALSLYNTVGEIFKQSTRAGGYVYQNHLMIGGWVLLCGLHHALAGAPCPTTTPGKSPAKTPSRPYNLTKMQQGLGVVWVALGGRCLAWVGALLADARLEALSCGDTMPASPAPLHILAQHTAHQRELRLAAAAPLHQLLVALGVVCYRKATNLKRAVVQKQHQDADPDRSDSTVYFQDMILCSEDSETDDDSEPLFGLWFESTLVAPDSSDNGALLRGSANSDAQDSSDAPARTHQAIVPDKSEPYSYITLATEVFTLLTEEIISEGSERLGPASLQLHEAHQALLAALAKDLDRETARTDTGTISTCFGAKLGALYASFSSALVRYLHNLTGAPAFESLQPALHQQLVTAGSERTNMTPLQVGPRVVKLLGGMVLGKAAAERENSILAMWNKIVNTLQECALQAQPSQDHDYEDLNVEHAQLLVYLFHSLTLMQKKSVLLMTSNAIIKVVETLAISERKKAMTLAPHQLMLITRLMLLLEYLMRHLYDAPQTLLQQIEWNLVIAPGLAQPSSESVTTGAKTTTDSGLLKARIYCEVPYIEQAYRRLSQDETSMRPKFYALTNAEINNQENPKFDGLACNFVLGTPHKLKYPLLLDALLALLNSACVCDNPQYHSSPTALAAAHYCFQTSWRLVISMPPATPHMDKLQAGTSADLPSPLPLHAVIWAPRADNKKVFNPWLKDALVKQGMYTQYAENLLAGVSTSCDNIKYTAWLASETIKHLKQNITATGLPSLIDVISCDSALVRLKVCLADTTSATEAHQFMPDLLELLETILECCRISAASDLECAVESSNVNTTSAPPSASEVAVWNARLRVCGGWGGCGAGAPPLGVWLREHLPQQAAAALDRLASPPPLACINFVSNV</sequence>
<dbReference type="AlphaFoldDB" id="A0A9N9QTX8"/>
<accession>A0A9N9QTX8</accession>
<reference evidence="3" key="1">
    <citation type="submission" date="2021-12" db="EMBL/GenBank/DDBJ databases">
        <authorList>
            <person name="King R."/>
        </authorList>
    </citation>
    <scope>NUCLEOTIDE SEQUENCE</scope>
</reference>
<evidence type="ECO:0000313" key="4">
    <source>
        <dbReference type="Proteomes" id="UP001153714"/>
    </source>
</evidence>
<reference evidence="3" key="2">
    <citation type="submission" date="2022-10" db="EMBL/GenBank/DDBJ databases">
        <authorList>
            <consortium name="ENA_rothamsted_submissions"/>
            <consortium name="culmorum"/>
            <person name="King R."/>
        </authorList>
    </citation>
    <scope>NUCLEOTIDE SEQUENCE</scope>
</reference>
<dbReference type="Proteomes" id="UP001153714">
    <property type="component" value="Chromosome 10"/>
</dbReference>
<feature type="compositionally biased region" description="Polar residues" evidence="1">
    <location>
        <begin position="168"/>
        <end position="187"/>
    </location>
</feature>
<dbReference type="EMBL" id="OU893341">
    <property type="protein sequence ID" value="CAG9783229.1"/>
    <property type="molecule type" value="Genomic_DNA"/>
</dbReference>
<proteinExistence type="predicted"/>
<protein>
    <recommendedName>
        <fullName evidence="2">E3 ubiquitin-protein ligase UBR4 N-terminal domain-containing protein</fullName>
    </recommendedName>
</protein>
<dbReference type="PANTHER" id="PTHR21725:SF1">
    <property type="entry name" value="E3 UBIQUITIN-PROTEIN LIGASE UBR4"/>
    <property type="match status" value="1"/>
</dbReference>
<keyword evidence="4" id="KW-1185">Reference proteome</keyword>
<evidence type="ECO:0000256" key="1">
    <source>
        <dbReference type="SAM" id="MobiDB-lite"/>
    </source>
</evidence>
<dbReference type="OrthoDB" id="30336at2759"/>
<name>A0A9N9QTX8_9NEOP</name>